<dbReference type="EMBL" id="CP012850">
    <property type="protein sequence ID" value="ALI35058.1"/>
    <property type="molecule type" value="Genomic_DNA"/>
</dbReference>
<dbReference type="AlphaFoldDB" id="A0A654LUG4"/>
<dbReference type="OrthoDB" id="375716at2157"/>
<evidence type="ECO:0000313" key="1">
    <source>
        <dbReference type="EMBL" id="ALI35058.1"/>
    </source>
</evidence>
<dbReference type="KEGG" id="taa:NMY3_00849"/>
<accession>A0A654LUG4</accession>
<dbReference type="Proteomes" id="UP000058925">
    <property type="component" value="Chromosome"/>
</dbReference>
<keyword evidence="2" id="KW-1185">Reference proteome</keyword>
<dbReference type="GeneID" id="60420983"/>
<protein>
    <submittedName>
        <fullName evidence="1">Uncharacterized protein</fullName>
    </submittedName>
</protein>
<proteinExistence type="predicted"/>
<sequence>MLKSAEIRWFFEGRIPIHIPEILEEARLDISENRTDHYLLVLGCDNIGIKIRNSRLEIKRRRDVQPYCISKLNISGNIEWWERWEWNDKTTCNDIEQLVFKDDKNPWIRVDKKRWQKKFNIRDNDLIPIPSRVLYSDLAMEITELKVNRKLWWTIGFDSFTDQNHSFFDKLIETCLAPHIEVDLKKEWSFGYPRWLSRVII</sequence>
<gene>
    <name evidence="1" type="ORF">NMY3_00849</name>
</gene>
<name>A0A654LUG4_9ARCH</name>
<dbReference type="RefSeq" id="WP_196817605.1">
    <property type="nucleotide sequence ID" value="NZ_CP012850.1"/>
</dbReference>
<reference evidence="2" key="1">
    <citation type="submission" date="2015-10" db="EMBL/GenBank/DDBJ databases">
        <title>Niche specialization of a soil ammonia-oxidizing archaeon, Candidatus Nitrosocosmicus oleophilus.</title>
        <authorList>
            <person name="Jung M.-Y."/>
            <person name="Rhee S.-K."/>
        </authorList>
    </citation>
    <scope>NUCLEOTIDE SEQUENCE [LARGE SCALE GENOMIC DNA]</scope>
    <source>
        <strain evidence="2">MY3</strain>
    </source>
</reference>
<evidence type="ECO:0000313" key="2">
    <source>
        <dbReference type="Proteomes" id="UP000058925"/>
    </source>
</evidence>
<organism evidence="1 2">
    <name type="scientific">Candidatus Nitrosocosmicus oleophilus</name>
    <dbReference type="NCBI Taxonomy" id="1353260"/>
    <lineage>
        <taxon>Archaea</taxon>
        <taxon>Nitrososphaerota</taxon>
        <taxon>Nitrososphaeria</taxon>
        <taxon>Nitrososphaerales</taxon>
        <taxon>Nitrososphaeraceae</taxon>
        <taxon>Candidatus Nitrosocosmicus</taxon>
    </lineage>
</organism>